<organism evidence="2 3">
    <name type="scientific">Actinomadura fulvescens</name>
    <dbReference type="NCBI Taxonomy" id="46160"/>
    <lineage>
        <taxon>Bacteria</taxon>
        <taxon>Bacillati</taxon>
        <taxon>Actinomycetota</taxon>
        <taxon>Actinomycetes</taxon>
        <taxon>Streptosporangiales</taxon>
        <taxon>Thermomonosporaceae</taxon>
        <taxon>Actinomadura</taxon>
    </lineage>
</organism>
<feature type="region of interest" description="Disordered" evidence="1">
    <location>
        <begin position="130"/>
        <end position="152"/>
    </location>
</feature>
<name>A0ABP6DAM6_9ACTN</name>
<keyword evidence="3" id="KW-1185">Reference proteome</keyword>
<gene>
    <name evidence="2" type="ORF">GCM10010411_92270</name>
</gene>
<evidence type="ECO:0000313" key="2">
    <source>
        <dbReference type="EMBL" id="GAA2637972.1"/>
    </source>
</evidence>
<reference evidence="3" key="1">
    <citation type="journal article" date="2019" name="Int. J. Syst. Evol. Microbiol.">
        <title>The Global Catalogue of Microorganisms (GCM) 10K type strain sequencing project: providing services to taxonomists for standard genome sequencing and annotation.</title>
        <authorList>
            <consortium name="The Broad Institute Genomics Platform"/>
            <consortium name="The Broad Institute Genome Sequencing Center for Infectious Disease"/>
            <person name="Wu L."/>
            <person name="Ma J."/>
        </authorList>
    </citation>
    <scope>NUCLEOTIDE SEQUENCE [LARGE SCALE GENOMIC DNA]</scope>
    <source>
        <strain evidence="3">JCM 6833</strain>
    </source>
</reference>
<dbReference type="EMBL" id="BAAATD010000024">
    <property type="protein sequence ID" value="GAA2637972.1"/>
    <property type="molecule type" value="Genomic_DNA"/>
</dbReference>
<proteinExistence type="predicted"/>
<evidence type="ECO:0000256" key="1">
    <source>
        <dbReference type="SAM" id="MobiDB-lite"/>
    </source>
</evidence>
<evidence type="ECO:0000313" key="3">
    <source>
        <dbReference type="Proteomes" id="UP001501509"/>
    </source>
</evidence>
<dbReference type="RefSeq" id="WP_344549139.1">
    <property type="nucleotide sequence ID" value="NZ_BAAATD010000024.1"/>
</dbReference>
<feature type="compositionally biased region" description="Polar residues" evidence="1">
    <location>
        <begin position="143"/>
        <end position="152"/>
    </location>
</feature>
<comment type="caution">
    <text evidence="2">The sequence shown here is derived from an EMBL/GenBank/DDBJ whole genome shotgun (WGS) entry which is preliminary data.</text>
</comment>
<dbReference type="Proteomes" id="UP001501509">
    <property type="component" value="Unassembled WGS sequence"/>
</dbReference>
<accession>A0ABP6DAM6</accession>
<protein>
    <recommendedName>
        <fullName evidence="4">TetR family transcriptional regulator</fullName>
    </recommendedName>
</protein>
<evidence type="ECO:0008006" key="4">
    <source>
        <dbReference type="Google" id="ProtNLM"/>
    </source>
</evidence>
<sequence length="152" mass="17302">MRLSPQQRHHNETKIRAAIDRILRGELPPGGKCDIKTLASESGIDRTAFYGNRPYAHLREEFESRLAAIREAGDTPDPRDAQISRLKTEITALEERLTSRDQTIEELTAFRNEALSRLAAQHEEILRLRHHSDRDSRVRRLPTRTTGAGPSS</sequence>